<reference evidence="2" key="1">
    <citation type="submission" date="2023-04" db="EMBL/GenBank/DDBJ databases">
        <authorList>
            <person name="Vijverberg K."/>
            <person name="Xiong W."/>
            <person name="Schranz E."/>
        </authorList>
    </citation>
    <scope>NUCLEOTIDE SEQUENCE</scope>
</reference>
<dbReference type="InterPro" id="IPR039326">
    <property type="entry name" value="Patronus"/>
</dbReference>
<evidence type="ECO:0000313" key="2">
    <source>
        <dbReference type="EMBL" id="CAI9262651.1"/>
    </source>
</evidence>
<dbReference type="Proteomes" id="UP001177003">
    <property type="component" value="Chromosome 0"/>
</dbReference>
<evidence type="ECO:0000313" key="3">
    <source>
        <dbReference type="Proteomes" id="UP001177003"/>
    </source>
</evidence>
<sequence length="194" mass="22650">MSNQLIQQRLIIQNENSNIIPKKTMMISEEKKKSKLGLGKGSRKALNDITNKPKIHQHQEASTKKKNSQKEKEEFNIAEERFLHDHNKCIQAQQTITESMFWDIVLPGHYGNLPLEAHLSDPLKVLNIFCWKTIMRRFNIDHYTPVELEMSEFCDWMELGPPSESPLHLESTPCSPCAWDFEEVEFFLKPEIDI</sequence>
<feature type="region of interest" description="Disordered" evidence="1">
    <location>
        <begin position="31"/>
        <end position="72"/>
    </location>
</feature>
<dbReference type="PANTHER" id="PTHR35125:SF1">
    <property type="entry name" value="PROTEIN PATRONUS 2"/>
    <property type="match status" value="1"/>
</dbReference>
<evidence type="ECO:0000256" key="1">
    <source>
        <dbReference type="SAM" id="MobiDB-lite"/>
    </source>
</evidence>
<gene>
    <name evidence="2" type="ORF">LSALG_LOCUS3381</name>
</gene>
<proteinExistence type="predicted"/>
<organism evidence="2 3">
    <name type="scientific">Lactuca saligna</name>
    <name type="common">Willowleaf lettuce</name>
    <dbReference type="NCBI Taxonomy" id="75948"/>
    <lineage>
        <taxon>Eukaryota</taxon>
        <taxon>Viridiplantae</taxon>
        <taxon>Streptophyta</taxon>
        <taxon>Embryophyta</taxon>
        <taxon>Tracheophyta</taxon>
        <taxon>Spermatophyta</taxon>
        <taxon>Magnoliopsida</taxon>
        <taxon>eudicotyledons</taxon>
        <taxon>Gunneridae</taxon>
        <taxon>Pentapetalae</taxon>
        <taxon>asterids</taxon>
        <taxon>campanulids</taxon>
        <taxon>Asterales</taxon>
        <taxon>Asteraceae</taxon>
        <taxon>Cichorioideae</taxon>
        <taxon>Cichorieae</taxon>
        <taxon>Lactucinae</taxon>
        <taxon>Lactuca</taxon>
    </lineage>
</organism>
<dbReference type="GO" id="GO:0007346">
    <property type="term" value="P:regulation of mitotic cell cycle"/>
    <property type="evidence" value="ECO:0007669"/>
    <property type="project" value="InterPro"/>
</dbReference>
<dbReference type="PANTHER" id="PTHR35125">
    <property type="entry name" value="NEURON NAVIGATOR 1-LIKE-RELATED"/>
    <property type="match status" value="1"/>
</dbReference>
<feature type="compositionally biased region" description="Basic and acidic residues" evidence="1">
    <location>
        <begin position="57"/>
        <end position="72"/>
    </location>
</feature>
<dbReference type="AlphaFoldDB" id="A0AA35Y8H8"/>
<dbReference type="EMBL" id="OX465086">
    <property type="protein sequence ID" value="CAI9262651.1"/>
    <property type="molecule type" value="Genomic_DNA"/>
</dbReference>
<protein>
    <submittedName>
        <fullName evidence="2">Uncharacterized protein</fullName>
    </submittedName>
</protein>
<accession>A0AA35Y8H8</accession>
<name>A0AA35Y8H8_LACSI</name>
<keyword evidence="3" id="KW-1185">Reference proteome</keyword>